<evidence type="ECO:0000259" key="2">
    <source>
        <dbReference type="PROSITE" id="PS50110"/>
    </source>
</evidence>
<keyword evidence="4" id="KW-1185">Reference proteome</keyword>
<accession>A0A6A9UWP2</accession>
<sequence>MLGGPGDAAPLRVVVYSDDRLVREQVRLALGTRVARDLPPVRVVEVATPRALLQTMDAGGVALAILDGEASPAGGLGMARQLKDEITRCPPVLVLVARQQDAWLATWSRAEAALPYPLDPVRLPVVAAELLRAHPADAHA</sequence>
<dbReference type="Gene3D" id="3.40.50.2300">
    <property type="match status" value="1"/>
</dbReference>
<reference evidence="3 4" key="1">
    <citation type="submission" date="2019-12" db="EMBL/GenBank/DDBJ databases">
        <title>Auraticoccus cholistani sp. nov., an actinomycete isolated from soil of Cholistan desert.</title>
        <authorList>
            <person name="Cheema M.T."/>
        </authorList>
    </citation>
    <scope>NUCLEOTIDE SEQUENCE [LARGE SCALE GENOMIC DNA]</scope>
    <source>
        <strain evidence="3 4">F435</strain>
    </source>
</reference>
<proteinExistence type="predicted"/>
<protein>
    <recommendedName>
        <fullName evidence="2">Response regulatory domain-containing protein</fullName>
    </recommendedName>
</protein>
<evidence type="ECO:0000313" key="3">
    <source>
        <dbReference type="EMBL" id="MVA77356.1"/>
    </source>
</evidence>
<name>A0A6A9UWP2_9ACTN</name>
<evidence type="ECO:0000313" key="4">
    <source>
        <dbReference type="Proteomes" id="UP000435304"/>
    </source>
</evidence>
<dbReference type="GO" id="GO:0000160">
    <property type="term" value="P:phosphorelay signal transduction system"/>
    <property type="evidence" value="ECO:0007669"/>
    <property type="project" value="InterPro"/>
</dbReference>
<dbReference type="Proteomes" id="UP000435304">
    <property type="component" value="Unassembled WGS sequence"/>
</dbReference>
<comment type="caution">
    <text evidence="3">The sequence shown here is derived from an EMBL/GenBank/DDBJ whole genome shotgun (WGS) entry which is preliminary data.</text>
</comment>
<dbReference type="PROSITE" id="PS50110">
    <property type="entry name" value="RESPONSE_REGULATORY"/>
    <property type="match status" value="1"/>
</dbReference>
<feature type="domain" description="Response regulatory" evidence="2">
    <location>
        <begin position="12"/>
        <end position="131"/>
    </location>
</feature>
<dbReference type="EMBL" id="WPCU01000010">
    <property type="protein sequence ID" value="MVA77356.1"/>
    <property type="molecule type" value="Genomic_DNA"/>
</dbReference>
<evidence type="ECO:0000256" key="1">
    <source>
        <dbReference type="PROSITE-ProRule" id="PRU00169"/>
    </source>
</evidence>
<dbReference type="SUPFAM" id="SSF52172">
    <property type="entry name" value="CheY-like"/>
    <property type="match status" value="1"/>
</dbReference>
<dbReference type="InterPro" id="IPR001789">
    <property type="entry name" value="Sig_transdc_resp-reg_receiver"/>
</dbReference>
<dbReference type="AlphaFoldDB" id="A0A6A9UWP2"/>
<keyword evidence="1" id="KW-0597">Phosphoprotein</keyword>
<dbReference type="InterPro" id="IPR011006">
    <property type="entry name" value="CheY-like_superfamily"/>
</dbReference>
<gene>
    <name evidence="3" type="ORF">GC722_15195</name>
</gene>
<organism evidence="3 4">
    <name type="scientific">Auraticoccus cholistanensis</name>
    <dbReference type="NCBI Taxonomy" id="2656650"/>
    <lineage>
        <taxon>Bacteria</taxon>
        <taxon>Bacillati</taxon>
        <taxon>Actinomycetota</taxon>
        <taxon>Actinomycetes</taxon>
        <taxon>Propionibacteriales</taxon>
        <taxon>Propionibacteriaceae</taxon>
        <taxon>Auraticoccus</taxon>
    </lineage>
</organism>
<feature type="modified residue" description="4-aspartylphosphate" evidence="1">
    <location>
        <position position="67"/>
    </location>
</feature>